<organism evidence="7">
    <name type="scientific">marine sediment metagenome</name>
    <dbReference type="NCBI Taxonomy" id="412755"/>
    <lineage>
        <taxon>unclassified sequences</taxon>
        <taxon>metagenomes</taxon>
        <taxon>ecological metagenomes</taxon>
    </lineage>
</organism>
<proteinExistence type="predicted"/>
<feature type="non-terminal residue" evidence="7">
    <location>
        <position position="104"/>
    </location>
</feature>
<reference evidence="7" key="1">
    <citation type="journal article" date="2014" name="Front. Microbiol.">
        <title>High frequency of phylogenetically diverse reductive dehalogenase-homologous genes in deep subseafloor sedimentary metagenomes.</title>
        <authorList>
            <person name="Kawai M."/>
            <person name="Futagami T."/>
            <person name="Toyoda A."/>
            <person name="Takaki Y."/>
            <person name="Nishi S."/>
            <person name="Hori S."/>
            <person name="Arai W."/>
            <person name="Tsubouchi T."/>
            <person name="Morono Y."/>
            <person name="Uchiyama I."/>
            <person name="Ito T."/>
            <person name="Fujiyama A."/>
            <person name="Inagaki F."/>
            <person name="Takami H."/>
        </authorList>
    </citation>
    <scope>NUCLEOTIDE SEQUENCE</scope>
    <source>
        <strain evidence="7">Expedition CK06-06</strain>
    </source>
</reference>
<keyword evidence="3 5" id="KW-1133">Transmembrane helix</keyword>
<evidence type="ECO:0000256" key="5">
    <source>
        <dbReference type="SAM" id="Phobius"/>
    </source>
</evidence>
<accession>X1I4G3</accession>
<name>X1I4G3_9ZZZZ</name>
<gene>
    <name evidence="7" type="ORF">S03H2_67486</name>
</gene>
<evidence type="ECO:0000256" key="4">
    <source>
        <dbReference type="ARBA" id="ARBA00023136"/>
    </source>
</evidence>
<dbReference type="AlphaFoldDB" id="X1I4G3"/>
<sequence length="104" mass="11720">MRLLKILLGLLIVLGLAFFLSNNSSQYVTIWLFPGTELPDINLAHVLVVTLALGILLGFAIGLIQIMTQHTEVRQQGRQLKKLRTELNNLRHSALNEEIFEGEQ</sequence>
<keyword evidence="4 5" id="KW-0472">Membrane</keyword>
<feature type="transmembrane region" description="Helical" evidence="5">
    <location>
        <begin position="42"/>
        <end position="64"/>
    </location>
</feature>
<protein>
    <recommendedName>
        <fullName evidence="6">Lipopolysaccharide assembly protein A domain-containing protein</fullName>
    </recommendedName>
</protein>
<dbReference type="GO" id="GO:0005886">
    <property type="term" value="C:plasma membrane"/>
    <property type="evidence" value="ECO:0007669"/>
    <property type="project" value="InterPro"/>
</dbReference>
<dbReference type="Pfam" id="PF06305">
    <property type="entry name" value="LapA_dom"/>
    <property type="match status" value="1"/>
</dbReference>
<evidence type="ECO:0000259" key="6">
    <source>
        <dbReference type="Pfam" id="PF06305"/>
    </source>
</evidence>
<feature type="domain" description="Lipopolysaccharide assembly protein A" evidence="6">
    <location>
        <begin position="26"/>
        <end position="88"/>
    </location>
</feature>
<comment type="caution">
    <text evidence="7">The sequence shown here is derived from an EMBL/GenBank/DDBJ whole genome shotgun (WGS) entry which is preliminary data.</text>
</comment>
<keyword evidence="1" id="KW-1003">Cell membrane</keyword>
<evidence type="ECO:0000256" key="2">
    <source>
        <dbReference type="ARBA" id="ARBA00022692"/>
    </source>
</evidence>
<evidence type="ECO:0000256" key="3">
    <source>
        <dbReference type="ARBA" id="ARBA00022989"/>
    </source>
</evidence>
<keyword evidence="2 5" id="KW-0812">Transmembrane</keyword>
<evidence type="ECO:0000256" key="1">
    <source>
        <dbReference type="ARBA" id="ARBA00022475"/>
    </source>
</evidence>
<dbReference type="EMBL" id="BARU01044194">
    <property type="protein sequence ID" value="GAH76597.1"/>
    <property type="molecule type" value="Genomic_DNA"/>
</dbReference>
<evidence type="ECO:0000313" key="7">
    <source>
        <dbReference type="EMBL" id="GAH76597.1"/>
    </source>
</evidence>
<dbReference type="InterPro" id="IPR010445">
    <property type="entry name" value="LapA_dom"/>
</dbReference>